<feature type="transmembrane region" description="Helical" evidence="15">
    <location>
        <begin position="78"/>
        <end position="103"/>
    </location>
</feature>
<feature type="transmembrane region" description="Helical" evidence="15">
    <location>
        <begin position="474"/>
        <end position="493"/>
    </location>
</feature>
<feature type="domain" description="SWEET-like" evidence="16">
    <location>
        <begin position="472"/>
        <end position="588"/>
    </location>
</feature>
<dbReference type="EMBL" id="LT550653">
    <property type="protein sequence ID" value="SAL96139.1"/>
    <property type="molecule type" value="Genomic_DNA"/>
</dbReference>
<dbReference type="GO" id="GO:0008270">
    <property type="term" value="F:zinc ion binding"/>
    <property type="evidence" value="ECO:0007669"/>
    <property type="project" value="UniProtKB-KW"/>
</dbReference>
<evidence type="ECO:0000259" key="16">
    <source>
        <dbReference type="Pfam" id="PF11145"/>
    </source>
</evidence>
<keyword evidence="6 15" id="KW-0812">Transmembrane</keyword>
<evidence type="ECO:0000256" key="5">
    <source>
        <dbReference type="ARBA" id="ARBA00022679"/>
    </source>
</evidence>
<feature type="domain" description="SWEET-like" evidence="16">
    <location>
        <begin position="327"/>
        <end position="436"/>
    </location>
</feature>
<evidence type="ECO:0000256" key="12">
    <source>
        <dbReference type="ARBA" id="ARBA00022989"/>
    </source>
</evidence>
<evidence type="ECO:0000313" key="18">
    <source>
        <dbReference type="Proteomes" id="UP000078561"/>
    </source>
</evidence>
<dbReference type="GO" id="GO:0012505">
    <property type="term" value="C:endomembrane system"/>
    <property type="evidence" value="ECO:0007669"/>
    <property type="project" value="UniProtKB-SubCell"/>
</dbReference>
<dbReference type="STRING" id="4829.A0A168L668"/>
<comment type="subcellular location">
    <subcellularLocation>
        <location evidence="2">Endomembrane system</location>
        <topology evidence="2">Multi-pass membrane protein</topology>
    </subcellularLocation>
</comment>
<evidence type="ECO:0000256" key="10">
    <source>
        <dbReference type="ARBA" id="ARBA00022786"/>
    </source>
</evidence>
<evidence type="ECO:0000256" key="8">
    <source>
        <dbReference type="ARBA" id="ARBA00022729"/>
    </source>
</evidence>
<dbReference type="SUPFAM" id="SSF57850">
    <property type="entry name" value="RING/U-box"/>
    <property type="match status" value="1"/>
</dbReference>
<evidence type="ECO:0000256" key="15">
    <source>
        <dbReference type="SAM" id="Phobius"/>
    </source>
</evidence>
<dbReference type="GO" id="GO:0061630">
    <property type="term" value="F:ubiquitin protein ligase activity"/>
    <property type="evidence" value="ECO:0007669"/>
    <property type="project" value="UniProtKB-EC"/>
</dbReference>
<dbReference type="InterPro" id="IPR013083">
    <property type="entry name" value="Znf_RING/FYVE/PHD"/>
</dbReference>
<evidence type="ECO:0000256" key="2">
    <source>
        <dbReference type="ARBA" id="ARBA00004127"/>
    </source>
</evidence>
<gene>
    <name evidence="17" type="primary">ABSGL_01507.1 scaffold 1580</name>
</gene>
<keyword evidence="10" id="KW-0833">Ubl conjugation pathway</keyword>
<protein>
    <recommendedName>
        <fullName evidence="4">RING-type E3 ubiquitin transferase</fullName>
        <ecNumber evidence="4">2.3.2.27</ecNumber>
    </recommendedName>
</protein>
<evidence type="ECO:0000256" key="4">
    <source>
        <dbReference type="ARBA" id="ARBA00012483"/>
    </source>
</evidence>
<reference evidence="17" key="1">
    <citation type="submission" date="2016-04" db="EMBL/GenBank/DDBJ databases">
        <authorList>
            <person name="Evans L.H."/>
            <person name="Alamgir A."/>
            <person name="Owens N."/>
            <person name="Weber N.D."/>
            <person name="Virtaneva K."/>
            <person name="Barbian K."/>
            <person name="Babar A."/>
            <person name="Rosenke K."/>
        </authorList>
    </citation>
    <scope>NUCLEOTIDE SEQUENCE [LARGE SCALE GENOMIC DNA]</scope>
    <source>
        <strain evidence="17">CBS 101.48</strain>
    </source>
</reference>
<comment type="pathway">
    <text evidence="3">Protein modification; protein ubiquitination.</text>
</comment>
<dbReference type="InParanoid" id="A0A168L668"/>
<sequence>MDGEHNAHQQLRRGMYRLSFFVFLFLFSIPFFSFPENDPEHSGPSTVQEVREALELEKATIGNVTFGVNVSHVCIRIVISWVVDALLLIAFSLAPSTIAFANLHQHSRSWSSQNVTVPDNDISNKTLQDESRGQFHFDGGGTFTLNLKSVKTKNDNINYIQGHMRLKDVDKSDSGALLLAEGFHYLNNGSVYLLAAPDGHILNLEHLLHMLPNDDALTSTRTLITEHIEKRIKEIEELGLRDNQVLDTVEDDHPISVNLGCGLQIFGQLSPVSRNIKMSQLLEYEKELENPQGISTIRPPPLELSSVIYSPNCALGLSIEAASGIKIEEYFSKAMWYATMATVLAVIQIFVLIHQMEYTPTPSSVSNVSYWTIAMQAMMDGYICLLHLTTGVVIESVFLPFASAAFFSFISVSIFGMRYLLVIWRIQRPESIRTSQQASSSPPVANSNNTSTDSPRTTEPTPTPSPQQSLPVQYHMDFSRLYAILLFGLFLFYQSTIRSAFVQNVIIGILGFGFYSFWIPQIIRNVSRGCRKPLSPRYVIGISITRLTIPLSQEPSFGVWVLVGYVMMQVGILFLQDTLGPRFFVPERYLPQTYNYHPILPPDDEETTQGDIGSSKSTQPRDCAICMLSVDTSSTAATGLHVLGRTQYMMTPCHHLFHTDCLEKSSSSSSSLWNNTYHLVSLFTSFNDDIPSLLLLILTM</sequence>
<dbReference type="GO" id="GO:0043161">
    <property type="term" value="P:proteasome-mediated ubiquitin-dependent protein catabolic process"/>
    <property type="evidence" value="ECO:0007669"/>
    <property type="project" value="TreeGrafter"/>
</dbReference>
<keyword evidence="11" id="KW-0862">Zinc</keyword>
<dbReference type="Proteomes" id="UP000078561">
    <property type="component" value="Unassembled WGS sequence"/>
</dbReference>
<feature type="transmembrane region" description="Helical" evidence="15">
    <location>
        <begin position="557"/>
        <end position="575"/>
    </location>
</feature>
<evidence type="ECO:0000256" key="9">
    <source>
        <dbReference type="ARBA" id="ARBA00022771"/>
    </source>
</evidence>
<dbReference type="Pfam" id="PF11145">
    <property type="entry name" value="DUF2921"/>
    <property type="match status" value="2"/>
</dbReference>
<organism evidence="17">
    <name type="scientific">Absidia glauca</name>
    <name type="common">Pin mould</name>
    <dbReference type="NCBI Taxonomy" id="4829"/>
    <lineage>
        <taxon>Eukaryota</taxon>
        <taxon>Fungi</taxon>
        <taxon>Fungi incertae sedis</taxon>
        <taxon>Mucoromycota</taxon>
        <taxon>Mucoromycotina</taxon>
        <taxon>Mucoromycetes</taxon>
        <taxon>Mucorales</taxon>
        <taxon>Cunninghamellaceae</taxon>
        <taxon>Absidia</taxon>
    </lineage>
</organism>
<feature type="transmembrane region" description="Helical" evidence="15">
    <location>
        <begin position="397"/>
        <end position="421"/>
    </location>
</feature>
<dbReference type="AlphaFoldDB" id="A0A168L668"/>
<evidence type="ECO:0000256" key="3">
    <source>
        <dbReference type="ARBA" id="ARBA00004906"/>
    </source>
</evidence>
<keyword evidence="13 15" id="KW-0472">Membrane</keyword>
<feature type="transmembrane region" description="Helical" evidence="15">
    <location>
        <begin position="334"/>
        <end position="356"/>
    </location>
</feature>
<evidence type="ECO:0000256" key="13">
    <source>
        <dbReference type="ARBA" id="ARBA00023136"/>
    </source>
</evidence>
<dbReference type="InterPro" id="IPR021319">
    <property type="entry name" value="DUF2921"/>
</dbReference>
<keyword evidence="5" id="KW-0808">Transferase</keyword>
<name>A0A168L668_ABSGL</name>
<dbReference type="OrthoDB" id="9984778at2759"/>
<evidence type="ECO:0000256" key="11">
    <source>
        <dbReference type="ARBA" id="ARBA00022833"/>
    </source>
</evidence>
<comment type="catalytic activity">
    <reaction evidence="1">
        <text>S-ubiquitinyl-[E2 ubiquitin-conjugating enzyme]-L-cysteine + [acceptor protein]-L-lysine = [E2 ubiquitin-conjugating enzyme]-L-cysteine + N(6)-ubiquitinyl-[acceptor protein]-L-lysine.</text>
        <dbReference type="EC" id="2.3.2.27"/>
    </reaction>
</comment>
<keyword evidence="18" id="KW-1185">Reference proteome</keyword>
<dbReference type="PANTHER" id="PTHR22763:SF162">
    <property type="entry name" value="TRANSMEMBRANE E3 UBIQUITIN-PROTEIN LIGASE 1"/>
    <property type="match status" value="1"/>
</dbReference>
<accession>A0A168L668</accession>
<dbReference type="FunCoup" id="A0A168L668">
    <property type="interactions" value="43"/>
</dbReference>
<dbReference type="PANTHER" id="PTHR22763">
    <property type="entry name" value="RING ZINC FINGER PROTEIN"/>
    <property type="match status" value="1"/>
</dbReference>
<feature type="transmembrane region" description="Helical" evidence="15">
    <location>
        <begin position="15"/>
        <end position="34"/>
    </location>
</feature>
<evidence type="ECO:0000256" key="1">
    <source>
        <dbReference type="ARBA" id="ARBA00000900"/>
    </source>
</evidence>
<evidence type="ECO:0000256" key="14">
    <source>
        <dbReference type="SAM" id="MobiDB-lite"/>
    </source>
</evidence>
<keyword evidence="9" id="KW-0863">Zinc-finger</keyword>
<evidence type="ECO:0000313" key="17">
    <source>
        <dbReference type="EMBL" id="SAL96139.1"/>
    </source>
</evidence>
<keyword evidence="12 15" id="KW-1133">Transmembrane helix</keyword>
<feature type="transmembrane region" description="Helical" evidence="15">
    <location>
        <begin position="500"/>
        <end position="519"/>
    </location>
</feature>
<keyword evidence="7" id="KW-0479">Metal-binding</keyword>
<dbReference type="InterPro" id="IPR050731">
    <property type="entry name" value="HRD1_E3_ubiq-ligases"/>
</dbReference>
<evidence type="ECO:0000256" key="7">
    <source>
        <dbReference type="ARBA" id="ARBA00022723"/>
    </source>
</evidence>
<proteinExistence type="predicted"/>
<dbReference type="EC" id="2.3.2.27" evidence="4"/>
<dbReference type="Gene3D" id="3.30.40.10">
    <property type="entry name" value="Zinc/RING finger domain, C3HC4 (zinc finger)"/>
    <property type="match status" value="1"/>
</dbReference>
<keyword evidence="8" id="KW-0732">Signal</keyword>
<evidence type="ECO:0000256" key="6">
    <source>
        <dbReference type="ARBA" id="ARBA00022692"/>
    </source>
</evidence>
<feature type="region of interest" description="Disordered" evidence="14">
    <location>
        <begin position="434"/>
        <end position="470"/>
    </location>
</feature>